<evidence type="ECO:0000256" key="1">
    <source>
        <dbReference type="SAM" id="MobiDB-lite"/>
    </source>
</evidence>
<protein>
    <submittedName>
        <fullName evidence="2">Uncharacterized protein</fullName>
    </submittedName>
</protein>
<evidence type="ECO:0000313" key="2">
    <source>
        <dbReference type="EMBL" id="EQC28900.1"/>
    </source>
</evidence>
<feature type="region of interest" description="Disordered" evidence="1">
    <location>
        <begin position="1"/>
        <end position="48"/>
    </location>
</feature>
<dbReference type="RefSeq" id="XP_008617717.1">
    <property type="nucleotide sequence ID" value="XM_008619495.1"/>
</dbReference>
<evidence type="ECO:0000313" key="3">
    <source>
        <dbReference type="Proteomes" id="UP000030762"/>
    </source>
</evidence>
<reference evidence="2 3" key="1">
    <citation type="submission" date="2012-04" db="EMBL/GenBank/DDBJ databases">
        <title>The Genome Sequence of Saprolegnia declina VS20.</title>
        <authorList>
            <consortium name="The Broad Institute Genome Sequencing Platform"/>
            <person name="Russ C."/>
            <person name="Nusbaum C."/>
            <person name="Tyler B."/>
            <person name="van West P."/>
            <person name="Dieguez-Uribeondo J."/>
            <person name="de Bruijn I."/>
            <person name="Tripathy S."/>
            <person name="Jiang R."/>
            <person name="Young S.K."/>
            <person name="Zeng Q."/>
            <person name="Gargeya S."/>
            <person name="Fitzgerald M."/>
            <person name="Haas B."/>
            <person name="Abouelleil A."/>
            <person name="Alvarado L."/>
            <person name="Arachchi H.M."/>
            <person name="Berlin A."/>
            <person name="Chapman S.B."/>
            <person name="Goldberg J."/>
            <person name="Griggs A."/>
            <person name="Gujja S."/>
            <person name="Hansen M."/>
            <person name="Howarth C."/>
            <person name="Imamovic A."/>
            <person name="Larimer J."/>
            <person name="McCowen C."/>
            <person name="Montmayeur A."/>
            <person name="Murphy C."/>
            <person name="Neiman D."/>
            <person name="Pearson M."/>
            <person name="Priest M."/>
            <person name="Roberts A."/>
            <person name="Saif S."/>
            <person name="Shea T."/>
            <person name="Sisk P."/>
            <person name="Sykes S."/>
            <person name="Wortman J."/>
            <person name="Nusbaum C."/>
            <person name="Birren B."/>
        </authorList>
    </citation>
    <scope>NUCLEOTIDE SEQUENCE [LARGE SCALE GENOMIC DNA]</scope>
    <source>
        <strain evidence="2 3">VS20</strain>
    </source>
</reference>
<name>T0Q634_SAPDV</name>
<gene>
    <name evidence="2" type="ORF">SDRG_13410</name>
</gene>
<dbReference type="InParanoid" id="T0Q634"/>
<accession>T0Q634</accession>
<dbReference type="EMBL" id="JH767190">
    <property type="protein sequence ID" value="EQC28900.1"/>
    <property type="molecule type" value="Genomic_DNA"/>
</dbReference>
<dbReference type="VEuPathDB" id="FungiDB:SDRG_13410"/>
<dbReference type="Proteomes" id="UP000030762">
    <property type="component" value="Unassembled WGS sequence"/>
</dbReference>
<dbReference type="AlphaFoldDB" id="T0Q634"/>
<keyword evidence="3" id="KW-1185">Reference proteome</keyword>
<dbReference type="GeneID" id="19954137"/>
<sequence length="139" mass="14844">MSSDTKGTAAHATSHGKQEPVRAPSAPWTTPCCPPAELSSIEDEEDADTDVAAITPPVKSLNKKPPAMVESRMTNALVFDLHTFLQTSQAEAAYTALWSLVALGKMLPTAMVFSECLDVAENSDSSYKKTVEICALLTD</sequence>
<organism evidence="2 3">
    <name type="scientific">Saprolegnia diclina (strain VS20)</name>
    <dbReference type="NCBI Taxonomy" id="1156394"/>
    <lineage>
        <taxon>Eukaryota</taxon>
        <taxon>Sar</taxon>
        <taxon>Stramenopiles</taxon>
        <taxon>Oomycota</taxon>
        <taxon>Saprolegniomycetes</taxon>
        <taxon>Saprolegniales</taxon>
        <taxon>Saprolegniaceae</taxon>
        <taxon>Saprolegnia</taxon>
    </lineage>
</organism>
<proteinExistence type="predicted"/>